<keyword evidence="4" id="KW-1185">Reference proteome</keyword>
<dbReference type="PROSITE" id="PS00061">
    <property type="entry name" value="ADH_SHORT"/>
    <property type="match status" value="1"/>
</dbReference>
<dbReference type="EMBL" id="SNYR01000003">
    <property type="protein sequence ID" value="TDQ61984.1"/>
    <property type="molecule type" value="Genomic_DNA"/>
</dbReference>
<evidence type="ECO:0000313" key="4">
    <source>
        <dbReference type="Proteomes" id="UP000295391"/>
    </source>
</evidence>
<name>A0A4R6VG43_9HYPH</name>
<dbReference type="PRINTS" id="PR00080">
    <property type="entry name" value="SDRFAMILY"/>
</dbReference>
<dbReference type="RefSeq" id="WP_133573659.1">
    <property type="nucleotide sequence ID" value="NZ_SNYR01000003.1"/>
</dbReference>
<gene>
    <name evidence="3" type="ORF">ATL17_3088</name>
</gene>
<dbReference type="InterPro" id="IPR002347">
    <property type="entry name" value="SDR_fam"/>
</dbReference>
<organism evidence="3 4">
    <name type="scientific">Maritalea mobilis</name>
    <dbReference type="NCBI Taxonomy" id="483324"/>
    <lineage>
        <taxon>Bacteria</taxon>
        <taxon>Pseudomonadati</taxon>
        <taxon>Pseudomonadota</taxon>
        <taxon>Alphaproteobacteria</taxon>
        <taxon>Hyphomicrobiales</taxon>
        <taxon>Devosiaceae</taxon>
        <taxon>Maritalea</taxon>
    </lineage>
</organism>
<comment type="caution">
    <text evidence="3">The sequence shown here is derived from an EMBL/GenBank/DDBJ whole genome shotgun (WGS) entry which is preliminary data.</text>
</comment>
<dbReference type="PANTHER" id="PTHR42760">
    <property type="entry name" value="SHORT-CHAIN DEHYDROGENASES/REDUCTASES FAMILY MEMBER"/>
    <property type="match status" value="1"/>
</dbReference>
<dbReference type="Pfam" id="PF13561">
    <property type="entry name" value="adh_short_C2"/>
    <property type="match status" value="1"/>
</dbReference>
<dbReference type="AlphaFoldDB" id="A0A4R6VG43"/>
<dbReference type="SUPFAM" id="SSF51735">
    <property type="entry name" value="NAD(P)-binding Rossmann-fold domains"/>
    <property type="match status" value="1"/>
</dbReference>
<sequence length="246" mass="25315">MTNLNGKSALITGGSRGVGAATAKALAAQGAFVTLTYAQSAEGAQKVVQEIEAAGGKAQAVQADNRDEVAMAAAVEAATKYHDGLDVLVNNAGIFNVGPFEELDAAAFDQTISVNVRGVYLITQAAVKKMNKGGRIITIGSNLAVRVPGPGMSLYAMSKAALIGLTKALAREYGVREIAANIVHPGSTDTDMNPADGPFSDAQRSLMAIPRYNQPTDVANMVTWLAGSASPTITGAEFTIDSGTNI</sequence>
<dbReference type="OrthoDB" id="9803333at2"/>
<feature type="domain" description="Ketoreductase" evidence="2">
    <location>
        <begin position="7"/>
        <end position="185"/>
    </location>
</feature>
<dbReference type="InterPro" id="IPR020904">
    <property type="entry name" value="Sc_DH/Rdtase_CS"/>
</dbReference>
<dbReference type="InterPro" id="IPR036291">
    <property type="entry name" value="NAD(P)-bd_dom_sf"/>
</dbReference>
<dbReference type="SMART" id="SM00822">
    <property type="entry name" value="PKS_KR"/>
    <property type="match status" value="1"/>
</dbReference>
<proteinExistence type="inferred from homology"/>
<dbReference type="PRINTS" id="PR00081">
    <property type="entry name" value="GDHRDH"/>
</dbReference>
<dbReference type="Gene3D" id="3.40.50.720">
    <property type="entry name" value="NAD(P)-binding Rossmann-like Domain"/>
    <property type="match status" value="1"/>
</dbReference>
<dbReference type="PANTHER" id="PTHR42760:SF50">
    <property type="entry name" value="SHORT-CHAIN DEHYDROGENASE-RELATED"/>
    <property type="match status" value="1"/>
</dbReference>
<reference evidence="3 4" key="1">
    <citation type="submission" date="2019-03" db="EMBL/GenBank/DDBJ databases">
        <title>Genomic Encyclopedia of Type Strains, Phase III (KMG-III): the genomes of soil and plant-associated and newly described type strains.</title>
        <authorList>
            <person name="Whitman W."/>
        </authorList>
    </citation>
    <scope>NUCLEOTIDE SEQUENCE [LARGE SCALE GENOMIC DNA]</scope>
    <source>
        <strain evidence="3 4">CGMCC 1.7002</strain>
    </source>
</reference>
<dbReference type="CDD" id="cd05233">
    <property type="entry name" value="SDR_c"/>
    <property type="match status" value="1"/>
</dbReference>
<dbReference type="FunFam" id="3.40.50.720:FF:000084">
    <property type="entry name" value="Short-chain dehydrogenase reductase"/>
    <property type="match status" value="1"/>
</dbReference>
<dbReference type="InterPro" id="IPR057326">
    <property type="entry name" value="KR_dom"/>
</dbReference>
<dbReference type="GO" id="GO:0016616">
    <property type="term" value="F:oxidoreductase activity, acting on the CH-OH group of donors, NAD or NADP as acceptor"/>
    <property type="evidence" value="ECO:0007669"/>
    <property type="project" value="TreeGrafter"/>
</dbReference>
<evidence type="ECO:0000259" key="2">
    <source>
        <dbReference type="SMART" id="SM00822"/>
    </source>
</evidence>
<protein>
    <submittedName>
        <fullName evidence="3">NAD(P)-dependent dehydrogenase (Short-subunit alcohol dehydrogenase family)</fullName>
    </submittedName>
</protein>
<accession>A0A4R6VG43</accession>
<evidence type="ECO:0000313" key="3">
    <source>
        <dbReference type="EMBL" id="TDQ61984.1"/>
    </source>
</evidence>
<comment type="similarity">
    <text evidence="1">Belongs to the short-chain dehydrogenases/reductases (SDR) family.</text>
</comment>
<evidence type="ECO:0000256" key="1">
    <source>
        <dbReference type="ARBA" id="ARBA00006484"/>
    </source>
</evidence>
<dbReference type="Proteomes" id="UP000295391">
    <property type="component" value="Unassembled WGS sequence"/>
</dbReference>